<keyword evidence="3" id="KW-0235">DNA replication</keyword>
<evidence type="ECO:0000256" key="6">
    <source>
        <dbReference type="ARBA" id="ARBA00022932"/>
    </source>
</evidence>
<keyword evidence="5 9" id="KW-0269">Exonuclease</keyword>
<dbReference type="Pfam" id="PF00929">
    <property type="entry name" value="RNase_T"/>
    <property type="match status" value="1"/>
</dbReference>
<keyword evidence="6" id="KW-0239">DNA-directed DNA polymerase</keyword>
<dbReference type="InterPro" id="IPR006054">
    <property type="entry name" value="DnaQ"/>
</dbReference>
<gene>
    <name evidence="9" type="ORF">RU87_GL001048</name>
</gene>
<comment type="caution">
    <text evidence="9">The sequence shown here is derived from an EMBL/GenBank/DDBJ whole genome shotgun (WGS) entry which is preliminary data.</text>
</comment>
<keyword evidence="10" id="KW-1185">Reference proteome</keyword>
<dbReference type="NCBIfam" id="TIGR01873">
    <property type="entry name" value="cas_CT1978"/>
    <property type="match status" value="1"/>
</dbReference>
<dbReference type="PANTHER" id="PTHR30231">
    <property type="entry name" value="DNA POLYMERASE III SUBUNIT EPSILON"/>
    <property type="match status" value="1"/>
</dbReference>
<dbReference type="Gene3D" id="3.30.420.10">
    <property type="entry name" value="Ribonuclease H-like superfamily/Ribonuclease H"/>
    <property type="match status" value="1"/>
</dbReference>
<dbReference type="Gene3D" id="3.30.70.240">
    <property type="match status" value="1"/>
</dbReference>
<organism evidence="9 10">
    <name type="scientific">Pseudolactococcus plantarum</name>
    <dbReference type="NCBI Taxonomy" id="1365"/>
    <lineage>
        <taxon>Bacteria</taxon>
        <taxon>Bacillati</taxon>
        <taxon>Bacillota</taxon>
        <taxon>Bacilli</taxon>
        <taxon>Lactobacillales</taxon>
        <taxon>Streptococcaceae</taxon>
        <taxon>Pseudolactococcus</taxon>
    </lineage>
</organism>
<protein>
    <recommendedName>
        <fullName evidence="7">DNA polymerase III polC-type</fullName>
    </recommendedName>
</protein>
<keyword evidence="5 9" id="KW-0378">Hydrolase</keyword>
<dbReference type="Proteomes" id="UP000242246">
    <property type="component" value="Unassembled WGS sequence"/>
</dbReference>
<evidence type="ECO:0000313" key="9">
    <source>
        <dbReference type="EMBL" id="PCS07412.1"/>
    </source>
</evidence>
<dbReference type="Pfam" id="PF09707">
    <property type="entry name" value="Cas_Cas2CT1978"/>
    <property type="match status" value="1"/>
</dbReference>
<dbReference type="GO" id="GO:0008408">
    <property type="term" value="F:3'-5' exonuclease activity"/>
    <property type="evidence" value="ECO:0007669"/>
    <property type="project" value="TreeGrafter"/>
</dbReference>
<keyword evidence="4" id="KW-0540">Nuclease</keyword>
<evidence type="ECO:0000313" key="10">
    <source>
        <dbReference type="Proteomes" id="UP000242246"/>
    </source>
</evidence>
<dbReference type="SMART" id="SM00479">
    <property type="entry name" value="EXOIII"/>
    <property type="match status" value="1"/>
</dbReference>
<dbReference type="CDD" id="cd09755">
    <property type="entry name" value="Cas2_I-E"/>
    <property type="match status" value="1"/>
</dbReference>
<reference evidence="9 10" key="1">
    <citation type="submission" date="2014-12" db="EMBL/GenBank/DDBJ databases">
        <title>Draft genome sequences of 10 type strains of Lactococcus.</title>
        <authorList>
            <person name="Sun Z."/>
            <person name="Zhong Z."/>
            <person name="Liu W."/>
            <person name="Zhang W."/>
            <person name="Zhang H."/>
        </authorList>
    </citation>
    <scope>NUCLEOTIDE SEQUENCE [LARGE SCALE GENOMIC DNA]</scope>
    <source>
        <strain evidence="9 10">DSM 20686</strain>
    </source>
</reference>
<proteinExistence type="predicted"/>
<dbReference type="GO" id="GO:0005829">
    <property type="term" value="C:cytosol"/>
    <property type="evidence" value="ECO:0007669"/>
    <property type="project" value="TreeGrafter"/>
</dbReference>
<evidence type="ECO:0000256" key="2">
    <source>
        <dbReference type="ARBA" id="ARBA00022695"/>
    </source>
</evidence>
<evidence type="ECO:0000256" key="1">
    <source>
        <dbReference type="ARBA" id="ARBA00022679"/>
    </source>
</evidence>
<dbReference type="InterPro" id="IPR012337">
    <property type="entry name" value="RNaseH-like_sf"/>
</dbReference>
<dbReference type="OrthoDB" id="9776650at2"/>
<evidence type="ECO:0000256" key="3">
    <source>
        <dbReference type="ARBA" id="ARBA00022705"/>
    </source>
</evidence>
<accession>A0A2A5S1T7</accession>
<keyword evidence="2" id="KW-0548">Nucleotidyltransferase</keyword>
<name>A0A2A5S1T7_9LACT</name>
<dbReference type="InterPro" id="IPR036397">
    <property type="entry name" value="RNaseH_sf"/>
</dbReference>
<evidence type="ECO:0000256" key="7">
    <source>
        <dbReference type="ARBA" id="ARBA00070925"/>
    </source>
</evidence>
<dbReference type="PANTHER" id="PTHR30231:SF41">
    <property type="entry name" value="DNA POLYMERASE III SUBUNIT EPSILON"/>
    <property type="match status" value="1"/>
</dbReference>
<dbReference type="GO" id="GO:0045004">
    <property type="term" value="P:DNA replication proofreading"/>
    <property type="evidence" value="ECO:0007669"/>
    <property type="project" value="TreeGrafter"/>
</dbReference>
<dbReference type="NCBIfam" id="TIGR00573">
    <property type="entry name" value="dnaq"/>
    <property type="match status" value="1"/>
</dbReference>
<dbReference type="CDD" id="cd06127">
    <property type="entry name" value="DEDDh"/>
    <property type="match status" value="1"/>
</dbReference>
<dbReference type="STRING" id="1348632.GCA_001591745_00441"/>
<dbReference type="InterPro" id="IPR010152">
    <property type="entry name" value="CRISPR-assoc_prot_Cas2_sub"/>
</dbReference>
<evidence type="ECO:0000256" key="5">
    <source>
        <dbReference type="ARBA" id="ARBA00022839"/>
    </source>
</evidence>
<dbReference type="GO" id="GO:0003887">
    <property type="term" value="F:DNA-directed DNA polymerase activity"/>
    <property type="evidence" value="ECO:0007669"/>
    <property type="project" value="UniProtKB-KW"/>
</dbReference>
<dbReference type="FunFam" id="3.30.420.10:FF:000045">
    <property type="entry name" value="3'-5' exonuclease DinG"/>
    <property type="match status" value="1"/>
</dbReference>
<keyword evidence="1" id="KW-0808">Transferase</keyword>
<dbReference type="InterPro" id="IPR013520">
    <property type="entry name" value="Ribonucl_H"/>
</dbReference>
<dbReference type="GO" id="GO:0003677">
    <property type="term" value="F:DNA binding"/>
    <property type="evidence" value="ECO:0007669"/>
    <property type="project" value="InterPro"/>
</dbReference>
<evidence type="ECO:0000259" key="8">
    <source>
        <dbReference type="SMART" id="SM00479"/>
    </source>
</evidence>
<feature type="domain" description="Exonuclease" evidence="8">
    <location>
        <begin position="129"/>
        <end position="295"/>
    </location>
</feature>
<sequence>MPMTVITITKAPAKLRGDLTKWMQEIATGVYVGNVNSRIREKLWDRVEESIGNGQATMSFASRNEIGYDFKTLYTSRKSVDYDGIPLVFLPKVIDEEQQLNTGFSDASRFNKIKKFSKNKTLSDEAIQSYVVFDIETTGLNTEIDEIIEIGAVRVTGSQLLEFHVLIKCDKNVPAFITDLTGIDNDLLLKYGIEVKDAITSFMDFVKDSPLVGYKVDFDRTFLQTMTKIYCLPKFDNQFIDLLTFVKKEKLFLTNYKLQTVLKAYGILDKVPHRALSDAKLSAQLASKVNGFLISMRKKR</sequence>
<evidence type="ECO:0000256" key="4">
    <source>
        <dbReference type="ARBA" id="ARBA00022722"/>
    </source>
</evidence>
<dbReference type="SUPFAM" id="SSF53098">
    <property type="entry name" value="Ribonuclease H-like"/>
    <property type="match status" value="1"/>
</dbReference>
<dbReference type="EMBL" id="JXJX01000004">
    <property type="protein sequence ID" value="PCS07412.1"/>
    <property type="molecule type" value="Genomic_DNA"/>
</dbReference>
<dbReference type="AlphaFoldDB" id="A0A2A5S1T7"/>